<dbReference type="RefSeq" id="WP_077814125.1">
    <property type="nucleotide sequence ID" value="NZ_CP014692.1"/>
</dbReference>
<accession>A0A1U9KJZ1</accession>
<name>A0A1U9KJZ1_ACEAC</name>
<feature type="coiled-coil region" evidence="1">
    <location>
        <begin position="29"/>
        <end position="56"/>
    </location>
</feature>
<evidence type="ECO:0000256" key="2">
    <source>
        <dbReference type="SAM" id="MobiDB-lite"/>
    </source>
</evidence>
<proteinExistence type="predicted"/>
<dbReference type="STRING" id="435.A0U92_16700"/>
<keyword evidence="3" id="KW-0732">Signal</keyword>
<dbReference type="Proteomes" id="UP000188937">
    <property type="component" value="Chromosome"/>
</dbReference>
<dbReference type="eggNOG" id="COG3746">
    <property type="taxonomic scope" value="Bacteria"/>
</dbReference>
<dbReference type="InterPro" id="IPR010870">
    <property type="entry name" value="Porin_O/P"/>
</dbReference>
<reference evidence="4 5" key="1">
    <citation type="submission" date="2016-03" db="EMBL/GenBank/DDBJ databases">
        <title>Acetic acid bacteria sequencing.</title>
        <authorList>
            <person name="Brandt J."/>
            <person name="Jakob F."/>
            <person name="Vogel R.F."/>
        </authorList>
    </citation>
    <scope>NUCLEOTIDE SEQUENCE [LARGE SCALE GENOMIC DNA]</scope>
    <source>
        <strain evidence="4 5">TMW2.1153</strain>
    </source>
</reference>
<gene>
    <name evidence="4" type="ORF">A0U92_16700</name>
</gene>
<feature type="signal peptide" evidence="3">
    <location>
        <begin position="1"/>
        <end position="28"/>
    </location>
</feature>
<dbReference type="AlphaFoldDB" id="A0A1U9KJZ1"/>
<keyword evidence="5" id="KW-1185">Reference proteome</keyword>
<dbReference type="Gene3D" id="2.40.160.10">
    <property type="entry name" value="Porin"/>
    <property type="match status" value="1"/>
</dbReference>
<sequence>MTLSSRFLLLSLTALSGASALSVSSAHAATSDSAEVAALRREMAEMRQEMLSMRSELRHRNTFPTNHDGRPASDRGEAHSWKNARAAAAHTPNDYNGAPEAGIGFNQQARINYHASGDGRPASDRGITSSWEDFKRASAGTEVVQIGGMKIGFPNGRPTIQSEDGKYAFSVGLAFHEDFGGFMGVTPRRGEATGKFNSFTSNARRLRIPFTFRYKDWVANVTPDFGAGNNDGTVGLYEANLNYAGLRNTILTVGYFQPRVTEEDAESSNDFEMMERPGITDIVRNISASDARFVVGGLHYEKRWWLAAYFTGQQFGGRNGNGYYGGDGAISDSQTGGMLRAAGRPIATKNWDLHLGISAMSAFKPNNGAHGRSFTFSQRPEVNLGEDSLLGTGAITNVAQVWAAGPEVGLRWKSFLIKSEYYHIGVNRSRDASGQSLSNLNFSGWYVAANYTLFGTPRAYNYKEGAFAAPGVKENQEFNPATGHWGALEVTGRYSETNLNSQPNSATGVRGGNQIVWSGGLNWYPNRHFRVMLDYNHFIDQRTNHDGLVNIAGRNGNSVAARVQAAF</sequence>
<evidence type="ECO:0000313" key="4">
    <source>
        <dbReference type="EMBL" id="AQS86121.1"/>
    </source>
</evidence>
<feature type="chain" id="PRO_5012414362" evidence="3">
    <location>
        <begin position="29"/>
        <end position="567"/>
    </location>
</feature>
<keyword evidence="1" id="KW-0175">Coiled coil</keyword>
<feature type="compositionally biased region" description="Basic and acidic residues" evidence="2">
    <location>
        <begin position="67"/>
        <end position="80"/>
    </location>
</feature>
<dbReference type="OrthoDB" id="7217987at2"/>
<dbReference type="EMBL" id="CP014692">
    <property type="protein sequence ID" value="AQS86121.1"/>
    <property type="molecule type" value="Genomic_DNA"/>
</dbReference>
<dbReference type="KEGG" id="aace:A0U92_16700"/>
<evidence type="ECO:0000256" key="1">
    <source>
        <dbReference type="SAM" id="Coils"/>
    </source>
</evidence>
<dbReference type="Pfam" id="PF07396">
    <property type="entry name" value="Porin_O_P"/>
    <property type="match status" value="1"/>
</dbReference>
<feature type="region of interest" description="Disordered" evidence="2">
    <location>
        <begin position="57"/>
        <end position="92"/>
    </location>
</feature>
<organism evidence="4 5">
    <name type="scientific">Acetobacter aceti</name>
    <dbReference type="NCBI Taxonomy" id="435"/>
    <lineage>
        <taxon>Bacteria</taxon>
        <taxon>Pseudomonadati</taxon>
        <taxon>Pseudomonadota</taxon>
        <taxon>Alphaproteobacteria</taxon>
        <taxon>Acetobacterales</taxon>
        <taxon>Acetobacteraceae</taxon>
        <taxon>Acetobacter</taxon>
        <taxon>Acetobacter subgen. Acetobacter</taxon>
    </lineage>
</organism>
<protein>
    <submittedName>
        <fullName evidence="4">Porin</fullName>
    </submittedName>
</protein>
<evidence type="ECO:0000256" key="3">
    <source>
        <dbReference type="SAM" id="SignalP"/>
    </source>
</evidence>
<evidence type="ECO:0000313" key="5">
    <source>
        <dbReference type="Proteomes" id="UP000188937"/>
    </source>
</evidence>
<dbReference type="InterPro" id="IPR023614">
    <property type="entry name" value="Porin_dom_sf"/>
</dbReference>